<sequence length="188" mass="20990">MDENETYTAFRGNRRVGNGSLRELLTQLWKLSPDPHASLLVFSDQTGRSVDLSLHGSLAEMLEREAPLPARPGPGRPRLGVVAREVTLLPRHWEWLESQPAGVSAALRRLVDEARRAAPAAERMRLSRTRADRFLMVMAGDLPGAEEASRALYAGDEPKFKTILNSWPEDIRQHTQRLAADAFPESSQ</sequence>
<dbReference type="Proteomes" id="UP000647587">
    <property type="component" value="Unassembled WGS sequence"/>
</dbReference>
<name>A0ABQ2EWU3_9DEIO</name>
<dbReference type="RefSeq" id="WP_189007357.1">
    <property type="nucleotide sequence ID" value="NZ_BMPP01000007.1"/>
</dbReference>
<dbReference type="EMBL" id="BMPP01000007">
    <property type="protein sequence ID" value="GGK25615.1"/>
    <property type="molecule type" value="Genomic_DNA"/>
</dbReference>
<reference evidence="2" key="1">
    <citation type="journal article" date="2019" name="Int. J. Syst. Evol. Microbiol.">
        <title>The Global Catalogue of Microorganisms (GCM) 10K type strain sequencing project: providing services to taxonomists for standard genome sequencing and annotation.</title>
        <authorList>
            <consortium name="The Broad Institute Genomics Platform"/>
            <consortium name="The Broad Institute Genome Sequencing Center for Infectious Disease"/>
            <person name="Wu L."/>
            <person name="Ma J."/>
        </authorList>
    </citation>
    <scope>NUCLEOTIDE SEQUENCE [LARGE SCALE GENOMIC DNA]</scope>
    <source>
        <strain evidence="2">JCM 30331</strain>
    </source>
</reference>
<comment type="caution">
    <text evidence="1">The sequence shown here is derived from an EMBL/GenBank/DDBJ whole genome shotgun (WGS) entry which is preliminary data.</text>
</comment>
<protein>
    <recommendedName>
        <fullName evidence="3">DUF2239 family protein</fullName>
    </recommendedName>
</protein>
<dbReference type="InterPro" id="IPR018715">
    <property type="entry name" value="DUF2239"/>
</dbReference>
<gene>
    <name evidence="1" type="ORF">GCM10008955_19130</name>
</gene>
<organism evidence="1 2">
    <name type="scientific">Deinococcus malanensis</name>
    <dbReference type="NCBI Taxonomy" id="1706855"/>
    <lineage>
        <taxon>Bacteria</taxon>
        <taxon>Thermotogati</taxon>
        <taxon>Deinococcota</taxon>
        <taxon>Deinococci</taxon>
        <taxon>Deinococcales</taxon>
        <taxon>Deinococcaceae</taxon>
        <taxon>Deinococcus</taxon>
    </lineage>
</organism>
<accession>A0ABQ2EWU3</accession>
<dbReference type="Pfam" id="PF09998">
    <property type="entry name" value="DUF2239"/>
    <property type="match status" value="1"/>
</dbReference>
<proteinExistence type="predicted"/>
<evidence type="ECO:0008006" key="3">
    <source>
        <dbReference type="Google" id="ProtNLM"/>
    </source>
</evidence>
<evidence type="ECO:0000313" key="1">
    <source>
        <dbReference type="EMBL" id="GGK25615.1"/>
    </source>
</evidence>
<keyword evidence="2" id="KW-1185">Reference proteome</keyword>
<evidence type="ECO:0000313" key="2">
    <source>
        <dbReference type="Proteomes" id="UP000647587"/>
    </source>
</evidence>